<organism evidence="1">
    <name type="scientific">bioreactor metagenome</name>
    <dbReference type="NCBI Taxonomy" id="1076179"/>
    <lineage>
        <taxon>unclassified sequences</taxon>
        <taxon>metagenomes</taxon>
        <taxon>ecological metagenomes</taxon>
    </lineage>
</organism>
<gene>
    <name evidence="1" type="ORF">SDC9_61606</name>
</gene>
<dbReference type="SUPFAM" id="SSF160925">
    <property type="entry name" value="PG1388-like"/>
    <property type="match status" value="1"/>
</dbReference>
<protein>
    <recommendedName>
        <fullName evidence="2">DUF3256 family protein</fullName>
    </recommendedName>
</protein>
<dbReference type="Pfam" id="PF11644">
    <property type="entry name" value="DUF3256"/>
    <property type="match status" value="1"/>
</dbReference>
<dbReference type="AlphaFoldDB" id="A0A644XGL3"/>
<sequence length="204" mass="22734">MKKIVTVLFIFIATSAFPQKIDDVFKTMPNSILPGLSDGNRTMLLVDTGKTVIPYSLGEIEKLAYAPDFLKIKTSGIGSTQLKLLPLINDTQIICVIRTVCGKACDSNIRFYSTDWKELEAKTLLSHISAASFFDSSKKDSENYKFALSLPDIYPVSAEFENGSNALTLKLDLEGYLSDEQLAEVKPFIKSETITLNWNNISFR</sequence>
<evidence type="ECO:0008006" key="2">
    <source>
        <dbReference type="Google" id="ProtNLM"/>
    </source>
</evidence>
<dbReference type="EMBL" id="VSSQ01002410">
    <property type="protein sequence ID" value="MPM15239.1"/>
    <property type="molecule type" value="Genomic_DNA"/>
</dbReference>
<comment type="caution">
    <text evidence="1">The sequence shown here is derived from an EMBL/GenBank/DDBJ whole genome shotgun (WGS) entry which is preliminary data.</text>
</comment>
<accession>A0A644XGL3</accession>
<proteinExistence type="predicted"/>
<dbReference type="InterPro" id="IPR021670">
    <property type="entry name" value="DUF3256"/>
</dbReference>
<name>A0A644XGL3_9ZZZZ</name>
<evidence type="ECO:0000313" key="1">
    <source>
        <dbReference type="EMBL" id="MPM15239.1"/>
    </source>
</evidence>
<reference evidence="1" key="1">
    <citation type="submission" date="2019-08" db="EMBL/GenBank/DDBJ databases">
        <authorList>
            <person name="Kucharzyk K."/>
            <person name="Murdoch R.W."/>
            <person name="Higgins S."/>
            <person name="Loffler F."/>
        </authorList>
    </citation>
    <scope>NUCLEOTIDE SEQUENCE</scope>
</reference>